<reference evidence="1" key="1">
    <citation type="submission" date="2021-10" db="EMBL/GenBank/DDBJ databases">
        <authorList>
            <person name="Lavering E.D."/>
            <person name="James R."/>
            <person name="Fairholm J.D."/>
            <person name="Ogilvie B.H."/>
            <person name="Thurgood T.L."/>
            <person name="Robison R.A."/>
            <person name="Grose J.H."/>
        </authorList>
    </citation>
    <scope>NUCLEOTIDE SEQUENCE</scope>
</reference>
<protein>
    <submittedName>
        <fullName evidence="1">Ubiquitin-conjugating enzyme e2</fullName>
    </submittedName>
</protein>
<sequence length="68" mass="8067">MTKLLGAKAIYNRLQKELNKRFTEDEQEIIGYYDDTENDNTYQWNCEYKGKKFQLVCNKKTGIVTYCG</sequence>
<name>A0AAE8YU79_9CAUD</name>
<gene>
    <name evidence="1" type="ORF">NATE_5</name>
</gene>
<keyword evidence="2" id="KW-1185">Reference proteome</keyword>
<dbReference type="EMBL" id="OK499992">
    <property type="protein sequence ID" value="UGO50858.1"/>
    <property type="molecule type" value="Genomic_DNA"/>
</dbReference>
<organism evidence="1 2">
    <name type="scientific">Bacillus phage vB_BanS_Nate</name>
    <dbReference type="NCBI Taxonomy" id="2894788"/>
    <lineage>
        <taxon>Viruses</taxon>
        <taxon>Duplodnaviria</taxon>
        <taxon>Heunggongvirae</taxon>
        <taxon>Uroviricota</taxon>
        <taxon>Caudoviricetes</taxon>
        <taxon>Joanripponvirinae</taxon>
        <taxon>Natevirus</taxon>
        <taxon>Natevirus nate</taxon>
    </lineage>
</organism>
<dbReference type="Proteomes" id="UP000827544">
    <property type="component" value="Segment"/>
</dbReference>
<accession>A0AAE8YU79</accession>
<evidence type="ECO:0000313" key="2">
    <source>
        <dbReference type="Proteomes" id="UP000827544"/>
    </source>
</evidence>
<evidence type="ECO:0000313" key="1">
    <source>
        <dbReference type="EMBL" id="UGO50858.1"/>
    </source>
</evidence>
<proteinExistence type="predicted"/>